<dbReference type="Proteomes" id="UP000198253">
    <property type="component" value="Chromosome I"/>
</dbReference>
<evidence type="ECO:0008006" key="3">
    <source>
        <dbReference type="Google" id="ProtNLM"/>
    </source>
</evidence>
<accession>A0A1C4YVG7</accession>
<gene>
    <name evidence="1" type="ORF">GA0070618_4443</name>
</gene>
<dbReference type="EMBL" id="LT607413">
    <property type="protein sequence ID" value="SCF24769.1"/>
    <property type="molecule type" value="Genomic_DNA"/>
</dbReference>
<evidence type="ECO:0000313" key="1">
    <source>
        <dbReference type="EMBL" id="SCF24769.1"/>
    </source>
</evidence>
<keyword evidence="2" id="KW-1185">Reference proteome</keyword>
<dbReference type="RefSeq" id="WP_088983343.1">
    <property type="nucleotide sequence ID" value="NZ_LT607413.1"/>
</dbReference>
<organism evidence="1 2">
    <name type="scientific">Micromonospora echinospora</name>
    <name type="common">Micromonospora purpurea</name>
    <dbReference type="NCBI Taxonomy" id="1877"/>
    <lineage>
        <taxon>Bacteria</taxon>
        <taxon>Bacillati</taxon>
        <taxon>Actinomycetota</taxon>
        <taxon>Actinomycetes</taxon>
        <taxon>Micromonosporales</taxon>
        <taxon>Micromonosporaceae</taxon>
        <taxon>Micromonospora</taxon>
    </lineage>
</organism>
<proteinExistence type="predicted"/>
<sequence>MDWDAFETAWHDNGCQALADLAAAHPGERLYAAAFHLFYSDDIEILPPALAANTEAAVHQNHGYSTRFAPPEWRWDVLDAASEAMRPWYHRLTEEFLSPNRTDAERGKAAGALEVAHDGAMARVCRAMTATARQGGIHRLLPADFVVVILDGQRGDEQVDLIRASVDSPVLATVLDLAEYLHEFEQT</sequence>
<dbReference type="InParanoid" id="A0A1C4YVG7"/>
<name>A0A1C4YVG7_MICEC</name>
<protein>
    <recommendedName>
        <fullName evidence="3">DUF4303 domain-containing protein</fullName>
    </recommendedName>
</protein>
<evidence type="ECO:0000313" key="2">
    <source>
        <dbReference type="Proteomes" id="UP000198253"/>
    </source>
</evidence>
<reference evidence="2" key="1">
    <citation type="submission" date="2016-06" db="EMBL/GenBank/DDBJ databases">
        <authorList>
            <person name="Varghese N."/>
            <person name="Submissions Spin"/>
        </authorList>
    </citation>
    <scope>NUCLEOTIDE SEQUENCE [LARGE SCALE GENOMIC DNA]</scope>
    <source>
        <strain evidence="2">DSM 43816</strain>
    </source>
</reference>
<dbReference type="OrthoDB" id="5186094at2"/>
<dbReference type="AlphaFoldDB" id="A0A1C4YVG7"/>